<name>A0A418W4K1_9PROT</name>
<proteinExistence type="predicted"/>
<keyword evidence="1" id="KW-0175">Coiled coil</keyword>
<keyword evidence="4" id="KW-1185">Reference proteome</keyword>
<comment type="caution">
    <text evidence="3">The sequence shown here is derived from an EMBL/GenBank/DDBJ whole genome shotgun (WGS) entry which is preliminary data.</text>
</comment>
<dbReference type="OrthoDB" id="7295660at2"/>
<dbReference type="Pfam" id="PF20155">
    <property type="entry name" value="TMP_3"/>
    <property type="match status" value="1"/>
</dbReference>
<reference evidence="3 4" key="1">
    <citation type="submission" date="2018-09" db="EMBL/GenBank/DDBJ databases">
        <authorList>
            <person name="Zhu H."/>
        </authorList>
    </citation>
    <scope>NUCLEOTIDE SEQUENCE [LARGE SCALE GENOMIC DNA]</scope>
    <source>
        <strain evidence="3 4">K2W22B-5</strain>
    </source>
</reference>
<evidence type="ECO:0000313" key="4">
    <source>
        <dbReference type="Proteomes" id="UP000283458"/>
    </source>
</evidence>
<sequence length="2115" mass="214525">MTLQLAIKVRADSSVPSDLAPSSAALDQFGARAKASAGGSSLWAAEAQRSANAAQALRQSHEGVAASMATGARAAVLFAASLAAGKLLEYADTWTQIGNRLRLAAQDTSQMKAVQEQLFQAAQKAGVGMTSVVDVYSRASQSARELGASQEQLTRFSGGAAQAVALGGASAEAAAGALQQLGQALGSGTVHAEEFNSVLDGAPRIAQAVAAGLTATGGSVARLKEMINDGKVSSKEFFDAFLSQIPRIESEFGTAAPTMAQAMTTLQNAMTKLVGESNNALGVTATLAQVIQALGKNLDGAAGVAGQMALGLAAIGAARVVPTGIQALTTAIDDQRVALYAKAVATVEAANAEKLAAAQSLITAQRAQAATAATLAGAEAEFAAKAAAASSAAAGVTAAEVALTQARAKTSLTTNVYVANKALAAEREAQAAATAAREASIAADAQKVASLTRLRAVQAEAAVAGGAVAAANTHLTIAAEGAAAASGALAQRASLLSAAWGGVKSAGTALVGMLGGPWGAAFLAASGAVYYLSTRTTAADQAQDVYNRTLAEGRKRIDDLAGATRNQSAALLEKQRGDVASAQAENAKAQAAVAAAAAMERRPSARGLGGAAASAAMLQASEIATITKKTAEAAAAALDGMMSVSQKTGDAVGLELASKLARGTGAFSALDKATSDVMKSLGLTIQSGRLMSNEQADVEKSTQVLNRALAAGPGFLRSWGASAAQINLVLDTMRQKIDPVASAVADLNRQIAQMQVPDGAARAALTTLQQINQERAKAGQQPLTTVSPEYLTLLDKAKELETQRAQAQANARAKLIPLEEKIARAQAAGNDVLAAKLTREKAITEMEAKGVETAVAAGLAQQDFDVSVTAAGAAAGEAGKGFLRAADGQMRLAQAAGLGEAAARQAAYANKLAEEAAKGNGNVAAQTAANQREEAAAILTIRNETVRGLVLETANTNALTTAMAAGGEAVRVAQENEYKLGLIRKLGTDATVAGTAAQKALNDALDAYRANRAANDNNKLEQERRAANDNLALAQRELALMGEAEGVRSRALETMRNQQEAARKVAELGEEGARQWLAWQEQIADTRALIDFQKEVKQTSKSIADDLAAKMFDKGGSILDWWRNLLKRMAIEIASTQFIMPIVQQVVGAVPQLFGIQAPASVGGGQTATGGGLTNTLTNTALSKAGGWALDKLAPGGLMNGLDAWGYSTLGVGSASYGAPMVASNGLLTGGGATSLATPTGITGGLSGYFGAASAGAFGGALGGLIGTATNSKAIGGLSGAALGAGSAYLASALGFGALGGPVGLAVGAIVGGIMGLLGTAKKSVGPNSAANVKFTAGVAGLGDAAADNGGDVTKSSSAATAAAALVNGIVTAAGTSLPKSVSGAVGGIEFFEQGNKWISLVSNVRKEFGSAEEAVTDFGKRLIGVFQADGTLTGVNADVVTALRNSKATSPDKLLEDVNFASAFRSTFDQMRGALNPLDNDIKSWTDSSKALGEQIKTNILDWRDKAAGLGLATDSELKPALTSALNAMMGLGPAVEPLRGLAAVTKQAEINFEAFRPALLSLGLSADEVAAKLTAYVGAQKAAADAQIAEVERVGGLSLRGALDPSARLSVTDALKNLSLDPASLTPLRVALEALDASARQGAAATGQVTTAQAALGAALRAGLVLGDQYQQVVTAIASSWTSSAETAKALLSGRSAIETAINPSWQANPDDALRLAGLDPARVGGFAASWGALSAALTAGAASVDSLRASHSDLVAAYRAGTITLAEYQAGVGLLTNGWDRQRQLLAEQDAAAKTAADERAAAAKAANDAQATANDAQISAQRSISDGWSRIREQALAAVTSLRLDANLSTLGAKARLDLAESEMSSAYSRIFTASNDNDRDKAASDFNSLWRPYLEQSRAYYADQPEYQARQDRVLAMQATLAGRAGEQVDAASRALSVAEAQRDYLASIDARLANGSTGGGAGATTTSAAGSFATSAPGNWKLVQHADGNWSAERYATGAAALGQGVYQRPTKFRELGEAGPEAIMPLANIGGRLGIHAVVSSGGSAAPVDMTPVVMAVGGTSGAVLEIGGLIAARLDTMIGQNAAILRELTESRRINRDLVTVLERRAA</sequence>
<feature type="domain" description="Tape measure protein N-terminal" evidence="2">
    <location>
        <begin position="86"/>
        <end position="278"/>
    </location>
</feature>
<evidence type="ECO:0000256" key="1">
    <source>
        <dbReference type="SAM" id="Coils"/>
    </source>
</evidence>
<protein>
    <recommendedName>
        <fullName evidence="2">Tape measure protein N-terminal domain-containing protein</fullName>
    </recommendedName>
</protein>
<organism evidence="3 4">
    <name type="scientific">Azospirillum cavernae</name>
    <dbReference type="NCBI Taxonomy" id="2320860"/>
    <lineage>
        <taxon>Bacteria</taxon>
        <taxon>Pseudomonadati</taxon>
        <taxon>Pseudomonadota</taxon>
        <taxon>Alphaproteobacteria</taxon>
        <taxon>Rhodospirillales</taxon>
        <taxon>Azospirillaceae</taxon>
        <taxon>Azospirillum</taxon>
    </lineage>
</organism>
<gene>
    <name evidence="3" type="ORF">D3877_10395</name>
</gene>
<accession>A0A418W4K1</accession>
<dbReference type="EMBL" id="QYUL01000001">
    <property type="protein sequence ID" value="RJF84877.1"/>
    <property type="molecule type" value="Genomic_DNA"/>
</dbReference>
<dbReference type="InterPro" id="IPR013491">
    <property type="entry name" value="Tape_meas_N"/>
</dbReference>
<evidence type="ECO:0000313" key="3">
    <source>
        <dbReference type="EMBL" id="RJF84877.1"/>
    </source>
</evidence>
<dbReference type="RefSeq" id="WP_119830510.1">
    <property type="nucleotide sequence ID" value="NZ_QYUL01000001.1"/>
</dbReference>
<dbReference type="NCBIfam" id="TIGR02675">
    <property type="entry name" value="tape_meas_nterm"/>
    <property type="match status" value="1"/>
</dbReference>
<feature type="coiled-coil region" evidence="1">
    <location>
        <begin position="1010"/>
        <end position="1037"/>
    </location>
</feature>
<evidence type="ECO:0000259" key="2">
    <source>
        <dbReference type="Pfam" id="PF20155"/>
    </source>
</evidence>
<dbReference type="Proteomes" id="UP000283458">
    <property type="component" value="Unassembled WGS sequence"/>
</dbReference>